<evidence type="ECO:0000313" key="2">
    <source>
        <dbReference type="EMBL" id="MFF3227144.1"/>
    </source>
</evidence>
<dbReference type="PANTHER" id="PTHR10039:SF5">
    <property type="entry name" value="NACHT DOMAIN-CONTAINING PROTEIN"/>
    <property type="match status" value="1"/>
</dbReference>
<dbReference type="PANTHER" id="PTHR10039">
    <property type="entry name" value="AMELOGENIN"/>
    <property type="match status" value="1"/>
</dbReference>
<dbReference type="InterPro" id="IPR027417">
    <property type="entry name" value="P-loop_NTPase"/>
</dbReference>
<dbReference type="EMBL" id="JBIAPI010000009">
    <property type="protein sequence ID" value="MFF3227144.1"/>
    <property type="molecule type" value="Genomic_DNA"/>
</dbReference>
<feature type="region of interest" description="Disordered" evidence="1">
    <location>
        <begin position="1"/>
        <end position="21"/>
    </location>
</feature>
<evidence type="ECO:0000313" key="3">
    <source>
        <dbReference type="Proteomes" id="UP001601948"/>
    </source>
</evidence>
<dbReference type="RefSeq" id="WP_387722966.1">
    <property type="nucleotide sequence ID" value="NZ_JBIAPI010000009.1"/>
</dbReference>
<gene>
    <name evidence="2" type="ORF">ACFYV7_30405</name>
</gene>
<sequence>MESISEPTATDGDRLPSPFDDLIRDRVGPDFVERQWLRDRVTAEAEANQYVLVTGEPGAGKTSLLAGLSRAHPEWLGYFIRRDSRMPSAGGDIQSFLLSIGHQLARRRPELFEPERLSVVVRQQIETVAHGGRAIGIRIEDLTVSPFHRTAALEVEQRVGEVSGTVTGIEIGYAALEPRLLEPDNLAHLALLAPAEVLRTVDPTARIVILLDALDELASDHAPPSLMRWLTEGPELPANVRVLMTSRPHAGLGQLRSARAGQLGEVVIDPSAPQVADDLLGYAKRVLGTEPIVAAVHAQGALLDQFQRAVVGRAAGNFLYLSTYARALTDTVADDAPRTARLLQVAGLPPDLDGLYTYFIDTLRTDLTRLGSLEIRDPTSAGDTLTPAWEGVGQPMLGVLAVAGEPVTVEELSALAGIRVWPRSVRNVLARLRWLLDVRDDRVAFYHSSIGEFLTSEPTHRQRPEYAVDPAEWHERIVRHYRGGAASWAAVDWDSVDRYGLIHLGRHVVGSRAAVAAEVAELVCPGLRRAVRTSIGNDRHFLGLVDLAADRVLETASPATGLPTILYLGVVRRQVLRSVHDVVPAVLGLLARLGRTEAAVEHVLAMPPSYQQFQGIHEIVQHTPQSAGDPRLRNLLVESALSVPKSEVGTLQPDQYPLRWAATTIAPHDLDRALLLWERARRPDSGWREDHPPDPLYRAAAATKGIREARALVAAIQTDRAGDYLDLAARADAEDLPELLHLAESSLTDAGTAGRLHCHARLFNAWLPREPARADRHRAELLAQVERGSDDAGGLAHGLVDAATELADTDRATAEHLLRRLSTVVLNGLTADAFLRAARLWARWGTVLECGRLLNLLYQWNNTVGSRVRHASVIAEFDLAGGFGIIEDAHAAIPAHRPDLDVLGRIKREGDLRSVALAFAEFDLGRALLVARELPDTSWSRMGTDRYSVVALLAHRHLDAGDTAQATALLHECLDQAGEDRPLVDAVASVAFHRADDEWPESPGAWEFAFTYMYNHIGDWETRCRTRFYRSPGDVIRALTPGPGLVGNPYSWARTVRVLAQHIARHELPRAITLVDALADDAERVVGLATMFQFAASVAVDSSDETANRLWAEFGTALNRMPRYEWLFDRGRDEIEASPFAYVRPDHRTRFDAACWLIPYEADSAMALLSESGARYLTDAFALVFGYQGSSGYMISTVRGRRPFPPYRQLHAAALSAPAARSEFDEPLWSIGCAMAWVHEHLIISSTGQPTLPAPMPQISDPLYAAVVDLLFHPPGRPPDRDFTDRVRELMTGDRLPAVAGLLAFAATLRPPGDALLRELAMEVLVEARDRDPATRVVTLLQFAVSPTFGALVDPVDLLADTDGLDPSPWERLVHNEVSTQLFPLLLHRAPSFALRRLYAALRDNWASAMALLEHAAEPLLEAIGVDVVGVLHNEIRRAMACVSDDGTAPALVDGVDLGTAAAGSAH</sequence>
<evidence type="ECO:0000256" key="1">
    <source>
        <dbReference type="SAM" id="MobiDB-lite"/>
    </source>
</evidence>
<evidence type="ECO:0008006" key="4">
    <source>
        <dbReference type="Google" id="ProtNLM"/>
    </source>
</evidence>
<organism evidence="2 3">
    <name type="scientific">Nocardia suismassiliense</name>
    <dbReference type="NCBI Taxonomy" id="2077092"/>
    <lineage>
        <taxon>Bacteria</taxon>
        <taxon>Bacillati</taxon>
        <taxon>Actinomycetota</taxon>
        <taxon>Actinomycetes</taxon>
        <taxon>Mycobacteriales</taxon>
        <taxon>Nocardiaceae</taxon>
        <taxon>Nocardia</taxon>
    </lineage>
</organism>
<reference evidence="2 3" key="1">
    <citation type="submission" date="2024-10" db="EMBL/GenBank/DDBJ databases">
        <title>The Natural Products Discovery Center: Release of the First 8490 Sequenced Strains for Exploring Actinobacteria Biosynthetic Diversity.</title>
        <authorList>
            <person name="Kalkreuter E."/>
            <person name="Kautsar S.A."/>
            <person name="Yang D."/>
            <person name="Bader C.D."/>
            <person name="Teijaro C.N."/>
            <person name="Fluegel L."/>
            <person name="Davis C.M."/>
            <person name="Simpson J.R."/>
            <person name="Lauterbach L."/>
            <person name="Steele A.D."/>
            <person name="Gui C."/>
            <person name="Meng S."/>
            <person name="Li G."/>
            <person name="Viehrig K."/>
            <person name="Ye F."/>
            <person name="Su P."/>
            <person name="Kiefer A.F."/>
            <person name="Nichols A."/>
            <person name="Cepeda A.J."/>
            <person name="Yan W."/>
            <person name="Fan B."/>
            <person name="Jiang Y."/>
            <person name="Adhikari A."/>
            <person name="Zheng C.-J."/>
            <person name="Schuster L."/>
            <person name="Cowan T.M."/>
            <person name="Smanski M.J."/>
            <person name="Chevrette M.G."/>
            <person name="De Carvalho L.P.S."/>
            <person name="Shen B."/>
        </authorList>
    </citation>
    <scope>NUCLEOTIDE SEQUENCE [LARGE SCALE GENOMIC DNA]</scope>
    <source>
        <strain evidence="2 3">NPDC003040</strain>
    </source>
</reference>
<comment type="caution">
    <text evidence="2">The sequence shown here is derived from an EMBL/GenBank/DDBJ whole genome shotgun (WGS) entry which is preliminary data.</text>
</comment>
<dbReference type="SUPFAM" id="SSF52540">
    <property type="entry name" value="P-loop containing nucleoside triphosphate hydrolases"/>
    <property type="match status" value="1"/>
</dbReference>
<protein>
    <recommendedName>
        <fullName evidence="4">ATP-binding protein</fullName>
    </recommendedName>
</protein>
<proteinExistence type="predicted"/>
<keyword evidence="3" id="KW-1185">Reference proteome</keyword>
<accession>A0ABW6R0V2</accession>
<dbReference type="Proteomes" id="UP001601948">
    <property type="component" value="Unassembled WGS sequence"/>
</dbReference>
<name>A0ABW6R0V2_9NOCA</name>